<evidence type="ECO:0000313" key="4">
    <source>
        <dbReference type="Proteomes" id="UP000334990"/>
    </source>
</evidence>
<dbReference type="OrthoDB" id="2014935at2"/>
<keyword evidence="1" id="KW-0812">Transmembrane</keyword>
<dbReference type="Proteomes" id="UP000334990">
    <property type="component" value="Unassembled WGS sequence"/>
</dbReference>
<dbReference type="EMBL" id="BLAD01000040">
    <property type="protein sequence ID" value="GER99399.1"/>
    <property type="molecule type" value="Genomic_DNA"/>
</dbReference>
<gene>
    <name evidence="3" type="ORF">Acor_14630</name>
</gene>
<organism evidence="3 4">
    <name type="scientific">Acrocarpospora corrugata</name>
    <dbReference type="NCBI Taxonomy" id="35763"/>
    <lineage>
        <taxon>Bacteria</taxon>
        <taxon>Bacillati</taxon>
        <taxon>Actinomycetota</taxon>
        <taxon>Actinomycetes</taxon>
        <taxon>Streptosporangiales</taxon>
        <taxon>Streptosporangiaceae</taxon>
        <taxon>Acrocarpospora</taxon>
    </lineage>
</organism>
<feature type="signal peptide" evidence="2">
    <location>
        <begin position="1"/>
        <end position="19"/>
    </location>
</feature>
<sequence length="213" mass="21581">MAFAGIASVAAQLFQSARAANACAATAVGVAYLVRGIGDALGERAADGVQMTGGWASWAAPLGWGMAARPFGAERWWALALPLVLLAVCVYGAFALADRRDLGAGLIPDRPGPKTGSRSLLSPIGLAWRLNRGSVLGWVAGSTVFGVGIGSLGNAVNEAMSGNTGASKLLGPLAGTGRADLVDVYFAAMMNVFGVPEPVSPTRPSAATRASRP</sequence>
<evidence type="ECO:0000256" key="2">
    <source>
        <dbReference type="SAM" id="SignalP"/>
    </source>
</evidence>
<keyword evidence="1" id="KW-1133">Transmembrane helix</keyword>
<name>A0A5M3VU26_9ACTN</name>
<accession>A0A5M3VU26</accession>
<evidence type="ECO:0000313" key="3">
    <source>
        <dbReference type="EMBL" id="GER99399.1"/>
    </source>
</evidence>
<keyword evidence="1" id="KW-0472">Membrane</keyword>
<evidence type="ECO:0000256" key="1">
    <source>
        <dbReference type="SAM" id="Phobius"/>
    </source>
</evidence>
<protein>
    <submittedName>
        <fullName evidence="3">Uncharacterized protein</fullName>
    </submittedName>
</protein>
<feature type="chain" id="PRO_5024388190" evidence="2">
    <location>
        <begin position="20"/>
        <end position="213"/>
    </location>
</feature>
<feature type="transmembrane region" description="Helical" evidence="1">
    <location>
        <begin position="76"/>
        <end position="97"/>
    </location>
</feature>
<dbReference type="AlphaFoldDB" id="A0A5M3VU26"/>
<proteinExistence type="predicted"/>
<keyword evidence="4" id="KW-1185">Reference proteome</keyword>
<keyword evidence="2" id="KW-0732">Signal</keyword>
<reference evidence="3 4" key="1">
    <citation type="submission" date="2019-10" db="EMBL/GenBank/DDBJ databases">
        <title>Whole genome shotgun sequence of Acrocarpospora corrugata NBRC 13972.</title>
        <authorList>
            <person name="Ichikawa N."/>
            <person name="Kimura A."/>
            <person name="Kitahashi Y."/>
            <person name="Komaki H."/>
            <person name="Oguchi A."/>
        </authorList>
    </citation>
    <scope>NUCLEOTIDE SEQUENCE [LARGE SCALE GENOMIC DNA]</scope>
    <source>
        <strain evidence="3 4">NBRC 13972</strain>
    </source>
</reference>
<comment type="caution">
    <text evidence="3">The sequence shown here is derived from an EMBL/GenBank/DDBJ whole genome shotgun (WGS) entry which is preliminary data.</text>
</comment>